<dbReference type="RefSeq" id="WP_148393966.1">
    <property type="nucleotide sequence ID" value="NZ_JBBMFP010000008.1"/>
</dbReference>
<proteinExistence type="predicted"/>
<dbReference type="Gene3D" id="3.30.700.10">
    <property type="entry name" value="Glycoprotein, Type 4 Pilin"/>
    <property type="match status" value="1"/>
</dbReference>
<keyword evidence="1" id="KW-1133">Transmembrane helix</keyword>
<evidence type="ECO:0000256" key="1">
    <source>
        <dbReference type="SAM" id="Phobius"/>
    </source>
</evidence>
<name>A0ABV1DLV8_9FIRM</name>
<reference evidence="3 4" key="1">
    <citation type="submission" date="2024-03" db="EMBL/GenBank/DDBJ databases">
        <title>Human intestinal bacterial collection.</title>
        <authorList>
            <person name="Pauvert C."/>
            <person name="Hitch T.C.A."/>
            <person name="Clavel T."/>
        </authorList>
    </citation>
    <scope>NUCLEOTIDE SEQUENCE [LARGE SCALE GENOMIC DNA]</scope>
    <source>
        <strain evidence="3 4">CLA-SR-H028</strain>
    </source>
</reference>
<sequence>MLQKKKKNQGFTLVELIVVIVIILILAAVAVPSITRYVQKSKIAKCANQRHELATQFQIMGTDVPELALCTLEGEVENILKKDVLDYMIENGYCSQDITVCPVYNEKYELEISVENGQQHVEFVCQCVDSVKGYVSTCSKYYNEIIKNGNKNPDRKDLLSKVADEKGFMKVSDSIKSSTLFKDKPLYWKPYFLADGTMALYGTTNSEGENAWSNWNAYLIYYNGQVYQSTKKNGTKPTNGNIASMNGIKKETMEEYLKNHDFEKVEK</sequence>
<dbReference type="Proteomes" id="UP001457898">
    <property type="component" value="Unassembled WGS sequence"/>
</dbReference>
<dbReference type="InterPro" id="IPR045584">
    <property type="entry name" value="Pilin-like"/>
</dbReference>
<dbReference type="SUPFAM" id="SSF54523">
    <property type="entry name" value="Pili subunits"/>
    <property type="match status" value="1"/>
</dbReference>
<comment type="caution">
    <text evidence="3">The sequence shown here is derived from an EMBL/GenBank/DDBJ whole genome shotgun (WGS) entry which is preliminary data.</text>
</comment>
<dbReference type="Pfam" id="PF18223">
    <property type="entry name" value="PilJ_C"/>
    <property type="match status" value="1"/>
</dbReference>
<keyword evidence="1" id="KW-0472">Membrane</keyword>
<evidence type="ECO:0000259" key="2">
    <source>
        <dbReference type="Pfam" id="PF18223"/>
    </source>
</evidence>
<dbReference type="Pfam" id="PF07963">
    <property type="entry name" value="N_methyl"/>
    <property type="match status" value="1"/>
</dbReference>
<organism evidence="3 4">
    <name type="scientific">Blautia caccae</name>
    <dbReference type="NCBI Taxonomy" id="3133175"/>
    <lineage>
        <taxon>Bacteria</taxon>
        <taxon>Bacillati</taxon>
        <taxon>Bacillota</taxon>
        <taxon>Clostridia</taxon>
        <taxon>Lachnospirales</taxon>
        <taxon>Lachnospiraceae</taxon>
        <taxon>Blautia</taxon>
    </lineage>
</organism>
<keyword evidence="4" id="KW-1185">Reference proteome</keyword>
<dbReference type="InterPro" id="IPR040599">
    <property type="entry name" value="PilJ_C"/>
</dbReference>
<keyword evidence="1" id="KW-0812">Transmembrane</keyword>
<dbReference type="EMBL" id="JBBMFP010000008">
    <property type="protein sequence ID" value="MEQ2431374.1"/>
    <property type="molecule type" value="Genomic_DNA"/>
</dbReference>
<accession>A0ABV1DLV8</accession>
<evidence type="ECO:0000313" key="3">
    <source>
        <dbReference type="EMBL" id="MEQ2431374.1"/>
    </source>
</evidence>
<protein>
    <submittedName>
        <fullName evidence="3">Prepilin-type N-terminal cleavage/methylation domain-containing protein</fullName>
    </submittedName>
</protein>
<dbReference type="PROSITE" id="PS00409">
    <property type="entry name" value="PROKAR_NTER_METHYL"/>
    <property type="match status" value="1"/>
</dbReference>
<feature type="transmembrane region" description="Helical" evidence="1">
    <location>
        <begin position="12"/>
        <end position="31"/>
    </location>
</feature>
<dbReference type="NCBIfam" id="TIGR02532">
    <property type="entry name" value="IV_pilin_GFxxxE"/>
    <property type="match status" value="1"/>
</dbReference>
<dbReference type="PANTHER" id="PTHR30093">
    <property type="entry name" value="GENERAL SECRETION PATHWAY PROTEIN G"/>
    <property type="match status" value="1"/>
</dbReference>
<evidence type="ECO:0000313" key="4">
    <source>
        <dbReference type="Proteomes" id="UP001457898"/>
    </source>
</evidence>
<gene>
    <name evidence="3" type="ORF">WMO65_10205</name>
</gene>
<feature type="domain" description="Pilin PilJ C-terminal" evidence="2">
    <location>
        <begin position="148"/>
        <end position="232"/>
    </location>
</feature>
<dbReference type="InterPro" id="IPR012902">
    <property type="entry name" value="N_methyl_site"/>
</dbReference>